<comment type="caution">
    <text evidence="3">The sequence shown here is derived from an EMBL/GenBank/DDBJ whole genome shotgun (WGS) entry which is preliminary data.</text>
</comment>
<dbReference type="PANTHER" id="PTHR12203">
    <property type="entry name" value="KDEL LYS-ASP-GLU-LEU CONTAINING - RELATED"/>
    <property type="match status" value="1"/>
</dbReference>
<evidence type="ECO:0000256" key="1">
    <source>
        <dbReference type="SAM" id="SignalP"/>
    </source>
</evidence>
<reference evidence="4" key="1">
    <citation type="journal article" date="2018" name="Algal Res.">
        <title>Characterization of plant carbon substrate utilization by Auxenochlorella protothecoides.</title>
        <authorList>
            <person name="Vogler B.W."/>
            <person name="Starkenburg S.R."/>
            <person name="Sudasinghe N."/>
            <person name="Schambach J.Y."/>
            <person name="Rollin J.A."/>
            <person name="Pattathil S."/>
            <person name="Barry A.N."/>
        </authorList>
    </citation>
    <scope>NUCLEOTIDE SEQUENCE [LARGE SCALE GENOMIC DNA]</scope>
    <source>
        <strain evidence="4">UTEX 25</strain>
    </source>
</reference>
<feature type="non-terminal residue" evidence="3">
    <location>
        <position position="868"/>
    </location>
</feature>
<dbReference type="InterPro" id="IPR051091">
    <property type="entry name" value="O-Glucosyltr/Glycosyltrsf_90"/>
</dbReference>
<dbReference type="InterPro" id="IPR006598">
    <property type="entry name" value="CAP10"/>
</dbReference>
<dbReference type="PANTHER" id="PTHR12203:SF107">
    <property type="entry name" value="GLYCOSYL TRANSFERASE CAP10 DOMAIN-CONTAINING PROTEIN"/>
    <property type="match status" value="1"/>
</dbReference>
<sequence>MSAPRLRRHNILVLAVVALVLCSVALPFRSHLGEAAAKISGAGPFLHAEEEALVGDACLQSFPWIDSALITFFEKARSSARESNLTASEGLQALHKIRWGKYPPGHDEVSLLYNASTARVEMEIVKTFKPNAAHKRPCILDVLRDAVQRHSAALHALLGGRELRLVIETEDFPMTSQGKRLPAFAMCWEQHSIDIPIPDFTFKCYPEAKYTNTSWAEMAALIDHRSQMVGWDRRANAIFQRSNWGVGPRRSLLPALVQLRKEGRDEAELGARLDVEDTEFVASNAARFEWVDTWCNSKYMLHTAGFSYSAALKYRLACGALVFKVPSKWVEFYEPGLEAGVHYVELPPYEHEGGDAQRYVQEAAPLIKQAVVDTLGGTEVPEIAANGQAWALHNLSEEGLSCYWYAAIKRYAEIYFDPRGEEAEKAESSSVMTCGPVKIAVVVGLAILLIASLALPLRDSRSKEYIRASLGHVEGPSLLEPSVQVASKGADPGLVGDACLQTFPWVDAALEKFFAAPRAMTGSLRQSSAESIEAMHNILWGTWHPGHDEVSLRYNDTLDRVEMRIVKTSRPNAEHKRPCILAVLEDAVERHNTALQDLLGTRDLRLVVETEDFPITGRNIRLPAFSMVWEEGCKDIPVPDFTFKCYPETRYTNSSWYNMSGLLDQRAGMVGWKARTNTLFSRGHWGVGPRRSLMPALAALAGNKTDLETLGVAVDVGDTKFVATSGNQFQWVDAWCNNKYLLHTAGFSYSAALKYRLACESLVFKVQSKWVEFYEPGLLPGVHYVALPPYEHEGGDAEKYIKEMGPILKKAVQESEGKAEAPAVAKAGKEWILKNLQEEGLSCYWFQAIKRYSELYFHEFPDIEDPSR</sequence>
<feature type="non-terminal residue" evidence="3">
    <location>
        <position position="1"/>
    </location>
</feature>
<protein>
    <recommendedName>
        <fullName evidence="2">Glycosyl transferase CAP10 domain-containing protein</fullName>
    </recommendedName>
</protein>
<dbReference type="AlphaFoldDB" id="A0A3M7KW50"/>
<feature type="domain" description="Glycosyl transferase CAP10" evidence="2">
    <location>
        <begin position="600"/>
        <end position="859"/>
    </location>
</feature>
<accession>A0A3M7KW50</accession>
<keyword evidence="1" id="KW-0732">Signal</keyword>
<feature type="signal peptide" evidence="1">
    <location>
        <begin position="1"/>
        <end position="27"/>
    </location>
</feature>
<proteinExistence type="predicted"/>
<dbReference type="Proteomes" id="UP000279271">
    <property type="component" value="Unassembled WGS sequence"/>
</dbReference>
<feature type="chain" id="PRO_5018098162" description="Glycosyl transferase CAP10 domain-containing protein" evidence="1">
    <location>
        <begin position="28"/>
        <end position="868"/>
    </location>
</feature>
<evidence type="ECO:0000313" key="4">
    <source>
        <dbReference type="Proteomes" id="UP000279271"/>
    </source>
</evidence>
<gene>
    <name evidence="3" type="ORF">APUTEX25_003384</name>
</gene>
<dbReference type="SMART" id="SM00672">
    <property type="entry name" value="CAP10"/>
    <property type="match status" value="1"/>
</dbReference>
<name>A0A3M7KW50_AUXPR</name>
<dbReference type="Pfam" id="PF05686">
    <property type="entry name" value="Glyco_transf_90"/>
    <property type="match status" value="2"/>
</dbReference>
<evidence type="ECO:0000313" key="3">
    <source>
        <dbReference type="EMBL" id="RMZ53562.1"/>
    </source>
</evidence>
<evidence type="ECO:0000259" key="2">
    <source>
        <dbReference type="SMART" id="SM00672"/>
    </source>
</evidence>
<organism evidence="3 4">
    <name type="scientific">Auxenochlorella protothecoides</name>
    <name type="common">Green microalga</name>
    <name type="synonym">Chlorella protothecoides</name>
    <dbReference type="NCBI Taxonomy" id="3075"/>
    <lineage>
        <taxon>Eukaryota</taxon>
        <taxon>Viridiplantae</taxon>
        <taxon>Chlorophyta</taxon>
        <taxon>core chlorophytes</taxon>
        <taxon>Trebouxiophyceae</taxon>
        <taxon>Chlorellales</taxon>
        <taxon>Chlorellaceae</taxon>
        <taxon>Auxenochlorella</taxon>
    </lineage>
</organism>
<dbReference type="EMBL" id="QOKY01000197">
    <property type="protein sequence ID" value="RMZ53562.1"/>
    <property type="molecule type" value="Genomic_DNA"/>
</dbReference>